<dbReference type="InterPro" id="IPR037679">
    <property type="entry name" value="Apc5"/>
</dbReference>
<keyword evidence="12" id="KW-0802">TPR repeat</keyword>
<feature type="domain" description="Anaphase-promoting complex subunit 5 N-terminal" evidence="17">
    <location>
        <begin position="47"/>
        <end position="170"/>
    </location>
</feature>
<keyword evidence="11" id="KW-0833">Ubl conjugation pathway</keyword>
<reference evidence="18 19" key="1">
    <citation type="submission" date="2024-03" db="EMBL/GenBank/DDBJ databases">
        <title>Adaptation during the transition from Ophiocordyceps entomopathogen to insect associate is accompanied by gene loss and intensified selection.</title>
        <authorList>
            <person name="Ward C.M."/>
            <person name="Onetto C.A."/>
            <person name="Borneman A.R."/>
        </authorList>
    </citation>
    <scope>NUCLEOTIDE SEQUENCE [LARGE SCALE GENOMIC DNA]</scope>
    <source>
        <strain evidence="18">AWRI1</strain>
        <tissue evidence="18">Single Adult Female</tissue>
    </source>
</reference>
<accession>A0AAN9TD32</accession>
<keyword evidence="15" id="KW-0131">Cell cycle</keyword>
<keyword evidence="10" id="KW-0498">Mitosis</keyword>
<protein>
    <recommendedName>
        <fullName evidence="5">Anaphase-promoting complex subunit 5</fullName>
    </recommendedName>
</protein>
<feature type="domain" description="Anaphase-promoting complex subunit 5" evidence="16">
    <location>
        <begin position="304"/>
        <end position="393"/>
    </location>
</feature>
<dbReference type="InterPro" id="IPR026000">
    <property type="entry name" value="Apc5_dom"/>
</dbReference>
<keyword evidence="6" id="KW-0963">Cytoplasm</keyword>
<proteinExistence type="inferred from homology"/>
<dbReference type="Proteomes" id="UP001367676">
    <property type="component" value="Unassembled WGS sequence"/>
</dbReference>
<evidence type="ECO:0000256" key="11">
    <source>
        <dbReference type="ARBA" id="ARBA00022786"/>
    </source>
</evidence>
<dbReference type="CDD" id="cd16270">
    <property type="entry name" value="Apc5_N"/>
    <property type="match status" value="1"/>
</dbReference>
<dbReference type="GO" id="GO:0005680">
    <property type="term" value="C:anaphase-promoting complex"/>
    <property type="evidence" value="ECO:0007669"/>
    <property type="project" value="InterPro"/>
</dbReference>
<evidence type="ECO:0000256" key="8">
    <source>
        <dbReference type="ARBA" id="ARBA00022618"/>
    </source>
</evidence>
<dbReference type="GO" id="GO:0070979">
    <property type="term" value="P:protein K11-linked ubiquitination"/>
    <property type="evidence" value="ECO:0007669"/>
    <property type="project" value="TreeGrafter"/>
</dbReference>
<comment type="subcellular location">
    <subcellularLocation>
        <location evidence="2">Cytoplasm</location>
        <location evidence="2">Cytoskeleton</location>
        <location evidence="2">Spindle</location>
    </subcellularLocation>
    <subcellularLocation>
        <location evidence="1">Nucleus</location>
    </subcellularLocation>
</comment>
<evidence type="ECO:0000256" key="14">
    <source>
        <dbReference type="ARBA" id="ARBA00023242"/>
    </source>
</evidence>
<evidence type="ECO:0000259" key="17">
    <source>
        <dbReference type="Pfam" id="PF21371"/>
    </source>
</evidence>
<evidence type="ECO:0000256" key="1">
    <source>
        <dbReference type="ARBA" id="ARBA00004123"/>
    </source>
</evidence>
<evidence type="ECO:0000256" key="6">
    <source>
        <dbReference type="ARBA" id="ARBA00022490"/>
    </source>
</evidence>
<evidence type="ECO:0000259" key="16">
    <source>
        <dbReference type="Pfam" id="PF12862"/>
    </source>
</evidence>
<name>A0AAN9TD32_9HEMI</name>
<dbReference type="AlphaFoldDB" id="A0AAN9TD32"/>
<evidence type="ECO:0000256" key="9">
    <source>
        <dbReference type="ARBA" id="ARBA00022737"/>
    </source>
</evidence>
<evidence type="ECO:0000256" key="12">
    <source>
        <dbReference type="ARBA" id="ARBA00022803"/>
    </source>
</evidence>
<comment type="similarity">
    <text evidence="4">Belongs to the APC5 family.</text>
</comment>
<dbReference type="GO" id="GO:0045842">
    <property type="term" value="P:positive regulation of mitotic metaphase/anaphase transition"/>
    <property type="evidence" value="ECO:0007669"/>
    <property type="project" value="TreeGrafter"/>
</dbReference>
<dbReference type="GO" id="GO:0031145">
    <property type="term" value="P:anaphase-promoting complex-dependent catabolic process"/>
    <property type="evidence" value="ECO:0007669"/>
    <property type="project" value="TreeGrafter"/>
</dbReference>
<dbReference type="Pfam" id="PF21371">
    <property type="entry name" value="Apc5_N"/>
    <property type="match status" value="1"/>
</dbReference>
<dbReference type="InterPro" id="IPR048968">
    <property type="entry name" value="Apc5_N"/>
</dbReference>
<dbReference type="Pfam" id="PF12862">
    <property type="entry name" value="ANAPC5"/>
    <property type="match status" value="1"/>
</dbReference>
<dbReference type="GO" id="GO:0005819">
    <property type="term" value="C:spindle"/>
    <property type="evidence" value="ECO:0007669"/>
    <property type="project" value="UniProtKB-SubCell"/>
</dbReference>
<dbReference type="PANTHER" id="PTHR12830:SF9">
    <property type="entry name" value="ANAPHASE-PROMOTING COMPLEX SUBUNIT 5"/>
    <property type="match status" value="1"/>
</dbReference>
<evidence type="ECO:0000256" key="3">
    <source>
        <dbReference type="ARBA" id="ARBA00004906"/>
    </source>
</evidence>
<organism evidence="18 19">
    <name type="scientific">Parthenolecanium corni</name>
    <dbReference type="NCBI Taxonomy" id="536013"/>
    <lineage>
        <taxon>Eukaryota</taxon>
        <taxon>Metazoa</taxon>
        <taxon>Ecdysozoa</taxon>
        <taxon>Arthropoda</taxon>
        <taxon>Hexapoda</taxon>
        <taxon>Insecta</taxon>
        <taxon>Pterygota</taxon>
        <taxon>Neoptera</taxon>
        <taxon>Paraneoptera</taxon>
        <taxon>Hemiptera</taxon>
        <taxon>Sternorrhyncha</taxon>
        <taxon>Coccoidea</taxon>
        <taxon>Coccidae</taxon>
        <taxon>Parthenolecanium</taxon>
    </lineage>
</organism>
<evidence type="ECO:0000313" key="19">
    <source>
        <dbReference type="Proteomes" id="UP001367676"/>
    </source>
</evidence>
<evidence type="ECO:0000256" key="15">
    <source>
        <dbReference type="ARBA" id="ARBA00023306"/>
    </source>
</evidence>
<comment type="caution">
    <text evidence="18">The sequence shown here is derived from an EMBL/GenBank/DDBJ whole genome shotgun (WGS) entry which is preliminary data.</text>
</comment>
<keyword evidence="9" id="KW-0677">Repeat</keyword>
<evidence type="ECO:0000256" key="5">
    <source>
        <dbReference type="ARBA" id="ARBA00016066"/>
    </source>
</evidence>
<keyword evidence="7" id="KW-0597">Phosphoprotein</keyword>
<dbReference type="PANTHER" id="PTHR12830">
    <property type="entry name" value="ANAPHASE-PROMOTING COMPLEX SUBUNIT 5"/>
    <property type="match status" value="1"/>
</dbReference>
<dbReference type="EMBL" id="JBBCAQ010000032">
    <property type="protein sequence ID" value="KAK7583880.1"/>
    <property type="molecule type" value="Genomic_DNA"/>
</dbReference>
<keyword evidence="19" id="KW-1185">Reference proteome</keyword>
<dbReference type="GO" id="GO:0051301">
    <property type="term" value="P:cell division"/>
    <property type="evidence" value="ECO:0007669"/>
    <property type="project" value="UniProtKB-KW"/>
</dbReference>
<keyword evidence="13" id="KW-0206">Cytoskeleton</keyword>
<keyword evidence="14" id="KW-0539">Nucleus</keyword>
<keyword evidence="8" id="KW-0132">Cell division</keyword>
<sequence length="797" mass="90956">MSLRGNNPASTLTPLSKKTYEEVLTAHNISSLLLLRAYIPEKGFESYNIQQRVGFCRLIQFLLHSPDFSFSEFISLISDPKYKLGSTIVNRFQTNVLQVVNSEVDLLFTFISDTNNYLFDPQNGSTDGAIGIHRCSPIGVFIRKMTIYLSKLTFSQSVKVYRLYQQYYLAGKDSLKDVNVGRSPPLPSILEEGTDSQLMDSDKPSCSRMNITDINEHSCSMEISVITQNPFTNPIVALFGVDSTPSTDEKFMECLSWSHRQTELFLVEQATFLEFDENSALSPPELHRILNRIILINPDYPETYFVSYLNCLRVKEFNGALENLFKFFDSVNFTDKTKSYRYAALNLAMFNVKFNNRAGAIAALRECIMLSHESNDNVCLHFAQAWLRRLNEDEKLELIESTVLKCDEFELHQIASLSLQMCAQKFLIMGLDNSLIFNLLDKGDAINAQHTLPDLTLTNLAHRASIWCAYGQFNITFLMSQILLNIDTSYAVYGLKTYNTEDVCISICNVANFLSNIGKYQVAKMVLSHAKDRFPHEFSEWWKMCELILYFEYSLRHCLWNDAYKAAGRIAAIDKEESMLRLAELSYEKGDKVEAATKIDDLLAIIEKRKLQKNQFDLLYLLRAYLIAAKVKSGGASFFMLLKALNYAIRFGYPRFRALILLELARLQLELGFVRQATQLVENVSVVIFSENRYDEQAAALTLLAKCNVAAARTLDESCPQRTEQIQKAIAKLEVSKTLYQKLECVSKIKDVVYFQAILANEIGSFEARNAYAFEFRKIDTENDHSYSCTSDFYTSL</sequence>
<evidence type="ECO:0000313" key="18">
    <source>
        <dbReference type="EMBL" id="KAK7583880.1"/>
    </source>
</evidence>
<gene>
    <name evidence="18" type="ORF">V9T40_004843</name>
</gene>
<evidence type="ECO:0000256" key="2">
    <source>
        <dbReference type="ARBA" id="ARBA00004186"/>
    </source>
</evidence>
<evidence type="ECO:0000256" key="4">
    <source>
        <dbReference type="ARBA" id="ARBA00007450"/>
    </source>
</evidence>
<comment type="pathway">
    <text evidence="3">Protein modification; protein ubiquitination.</text>
</comment>
<evidence type="ECO:0000256" key="13">
    <source>
        <dbReference type="ARBA" id="ARBA00023212"/>
    </source>
</evidence>
<evidence type="ECO:0000256" key="7">
    <source>
        <dbReference type="ARBA" id="ARBA00022553"/>
    </source>
</evidence>
<evidence type="ECO:0000256" key="10">
    <source>
        <dbReference type="ARBA" id="ARBA00022776"/>
    </source>
</evidence>